<dbReference type="SUPFAM" id="SSF55729">
    <property type="entry name" value="Acyl-CoA N-acyltransferases (Nat)"/>
    <property type="match status" value="1"/>
</dbReference>
<accession>A0ABW2AH72</accession>
<comment type="caution">
    <text evidence="2">The sequence shown here is derived from an EMBL/GenBank/DDBJ whole genome shotgun (WGS) entry which is preliminary data.</text>
</comment>
<keyword evidence="3" id="KW-1185">Reference proteome</keyword>
<keyword evidence="2" id="KW-0808">Transferase</keyword>
<dbReference type="InterPro" id="IPR000182">
    <property type="entry name" value="GNAT_dom"/>
</dbReference>
<evidence type="ECO:0000313" key="3">
    <source>
        <dbReference type="Proteomes" id="UP001596298"/>
    </source>
</evidence>
<proteinExistence type="predicted"/>
<dbReference type="GO" id="GO:0016746">
    <property type="term" value="F:acyltransferase activity"/>
    <property type="evidence" value="ECO:0007669"/>
    <property type="project" value="UniProtKB-KW"/>
</dbReference>
<name>A0ABW2AH72_9MICO</name>
<dbReference type="EMBL" id="JBHSWH010000001">
    <property type="protein sequence ID" value="MFC6706282.1"/>
    <property type="molecule type" value="Genomic_DNA"/>
</dbReference>
<dbReference type="Gene3D" id="3.40.630.30">
    <property type="match status" value="1"/>
</dbReference>
<sequence>MVGSVRGRVDTSTDRADTDWDIGRLMVAPDLRGRGFGRALLDFIQHTAPESVTSYSLMTGVNSEDNQRMYRKAGFRIVGRGDPEGTVTLAKRRRPSC</sequence>
<dbReference type="Proteomes" id="UP001596298">
    <property type="component" value="Unassembled WGS sequence"/>
</dbReference>
<feature type="domain" description="N-acetyltransferase" evidence="1">
    <location>
        <begin position="1"/>
        <end position="94"/>
    </location>
</feature>
<reference evidence="3" key="1">
    <citation type="journal article" date="2019" name="Int. J. Syst. Evol. Microbiol.">
        <title>The Global Catalogue of Microorganisms (GCM) 10K type strain sequencing project: providing services to taxonomists for standard genome sequencing and annotation.</title>
        <authorList>
            <consortium name="The Broad Institute Genomics Platform"/>
            <consortium name="The Broad Institute Genome Sequencing Center for Infectious Disease"/>
            <person name="Wu L."/>
            <person name="Ma J."/>
        </authorList>
    </citation>
    <scope>NUCLEOTIDE SEQUENCE [LARGE SCALE GENOMIC DNA]</scope>
    <source>
        <strain evidence="3">CCUG 58127</strain>
    </source>
</reference>
<protein>
    <submittedName>
        <fullName evidence="2">GNAT family N-acetyltransferase</fullName>
        <ecNumber evidence="2">2.3.1.-</ecNumber>
    </submittedName>
</protein>
<evidence type="ECO:0000313" key="2">
    <source>
        <dbReference type="EMBL" id="MFC6706282.1"/>
    </source>
</evidence>
<organism evidence="2 3">
    <name type="scientific">Flexivirga alba</name>
    <dbReference type="NCBI Taxonomy" id="702742"/>
    <lineage>
        <taxon>Bacteria</taxon>
        <taxon>Bacillati</taxon>
        <taxon>Actinomycetota</taxon>
        <taxon>Actinomycetes</taxon>
        <taxon>Micrococcales</taxon>
        <taxon>Dermacoccaceae</taxon>
        <taxon>Flexivirga</taxon>
    </lineage>
</organism>
<keyword evidence="2" id="KW-0012">Acyltransferase</keyword>
<dbReference type="InterPro" id="IPR016181">
    <property type="entry name" value="Acyl_CoA_acyltransferase"/>
</dbReference>
<dbReference type="RefSeq" id="WP_382404862.1">
    <property type="nucleotide sequence ID" value="NZ_JBHSWH010000001.1"/>
</dbReference>
<evidence type="ECO:0000259" key="1">
    <source>
        <dbReference type="PROSITE" id="PS51186"/>
    </source>
</evidence>
<dbReference type="PROSITE" id="PS51186">
    <property type="entry name" value="GNAT"/>
    <property type="match status" value="1"/>
</dbReference>
<dbReference type="Pfam" id="PF13508">
    <property type="entry name" value="Acetyltransf_7"/>
    <property type="match status" value="1"/>
</dbReference>
<gene>
    <name evidence="2" type="ORF">ACFQDH_13690</name>
</gene>
<dbReference type="EC" id="2.3.1.-" evidence="2"/>
<dbReference type="CDD" id="cd04301">
    <property type="entry name" value="NAT_SF"/>
    <property type="match status" value="1"/>
</dbReference>